<dbReference type="PANTHER" id="PTHR13812:SF19">
    <property type="entry name" value="KETIMINE REDUCTASE MU-CRYSTALLIN"/>
    <property type="match status" value="1"/>
</dbReference>
<dbReference type="InterPro" id="IPR003462">
    <property type="entry name" value="ODC_Mu_crystall"/>
</dbReference>
<dbReference type="Pfam" id="PF02423">
    <property type="entry name" value="OCD_Mu_crystall"/>
    <property type="match status" value="1"/>
</dbReference>
<dbReference type="PIRSF" id="PIRSF001439">
    <property type="entry name" value="CryM"/>
    <property type="match status" value="1"/>
</dbReference>
<proteinExistence type="predicted"/>
<comment type="caution">
    <text evidence="1">The sequence shown here is derived from an EMBL/GenBank/DDBJ whole genome shotgun (WGS) entry which is preliminary data.</text>
</comment>
<gene>
    <name evidence="1" type="primary">sbnB</name>
    <name evidence="1" type="ORF">KN815_03765</name>
</gene>
<dbReference type="PANTHER" id="PTHR13812">
    <property type="entry name" value="KETIMINE REDUCTASE MU-CRYSTALLIN"/>
    <property type="match status" value="1"/>
</dbReference>
<name>A0ABS6C8Q6_9ACTN</name>
<evidence type="ECO:0000313" key="2">
    <source>
        <dbReference type="Proteomes" id="UP000720508"/>
    </source>
</evidence>
<evidence type="ECO:0000313" key="1">
    <source>
        <dbReference type="EMBL" id="MBU3863242.1"/>
    </source>
</evidence>
<dbReference type="EMBL" id="JAHLEM010000031">
    <property type="protein sequence ID" value="MBU3863242.1"/>
    <property type="molecule type" value="Genomic_DNA"/>
</dbReference>
<dbReference type="Proteomes" id="UP000720508">
    <property type="component" value="Unassembled WGS sequence"/>
</dbReference>
<organism evidence="1 2">
    <name type="scientific">Streptomyces niphimycinicus</name>
    <dbReference type="NCBI Taxonomy" id="2842201"/>
    <lineage>
        <taxon>Bacteria</taxon>
        <taxon>Bacillati</taxon>
        <taxon>Actinomycetota</taxon>
        <taxon>Actinomycetes</taxon>
        <taxon>Kitasatosporales</taxon>
        <taxon>Streptomycetaceae</taxon>
        <taxon>Streptomyces</taxon>
    </lineage>
</organism>
<dbReference type="RefSeq" id="WP_216340148.1">
    <property type="nucleotide sequence ID" value="NZ_JAHLEM010000031.1"/>
</dbReference>
<dbReference type="InterPro" id="IPR023866">
    <property type="entry name" value="SbnB"/>
</dbReference>
<accession>A0ABS6C8Q6</accession>
<dbReference type="NCBIfam" id="TIGR03944">
    <property type="entry name" value="dehyd_SbnB_fam"/>
    <property type="match status" value="1"/>
</dbReference>
<protein>
    <submittedName>
        <fullName evidence="1">2,3-diaminopropionate biosynthesis protein SbnB</fullName>
    </submittedName>
</protein>
<keyword evidence="2" id="KW-1185">Reference proteome</keyword>
<reference evidence="1 2" key="1">
    <citation type="submission" date="2021-06" db="EMBL/GenBank/DDBJ databases">
        <authorList>
            <person name="Pan X."/>
        </authorList>
    </citation>
    <scope>NUCLEOTIDE SEQUENCE [LARGE SCALE GENOMIC DNA]</scope>
    <source>
        <strain evidence="1 2">4503</strain>
    </source>
</reference>
<sequence length="333" mass="35509">MGLPAFRIINRTFVCKIIDAHLPEIRGVVRDAYLRYADGLSVNPPSGFLRFPDRPRDRIIALPARDSREGGDHAGIKWISSFPGNIEKGLPRASAVVILNEMATGLPVACLEGSAISAARTAASATLAAGALHPRKERQVLGIIGCGPIAKTVHQHLRADGWFFRYVTAFDLDEKRAQEFGASLDGEDDVRIAGSIAEVADTADLIVFATTAGEPHFFAARHITARHTVLHLSLRDLGAEILLGAQNIVDDPEHAVREGTSVGLAVAEHGDTIVAGTLAQILTADVAVDYERPRIFSPFGLGVLDIAVASYVYDSSAASGQGTEVLDFFADPA</sequence>